<gene>
    <name evidence="1" type="ORF">DRB17_07525</name>
</gene>
<comment type="caution">
    <text evidence="1">The sequence shown here is derived from an EMBL/GenBank/DDBJ whole genome shotgun (WGS) entry which is preliminary data.</text>
</comment>
<protein>
    <submittedName>
        <fullName evidence="1">PAS domain-containing protein</fullName>
    </submittedName>
</protein>
<dbReference type="AlphaFoldDB" id="A0A369TEA8"/>
<sequence>MTMSNSQPRDNAEAGGSDTNLSLLLAYWEDKRGERAMPARKDIDPLDIPRLLPDIFLVDVLDDGDYQYRLVGGRIVERAGANYTGLKLSEIASRSSQPLLLEIYDRVLATRQPVQRELPYRMRFTRMPGSYKVLVTPLSANGGHVDMLLGITAYPDADLT</sequence>
<evidence type="ECO:0000313" key="1">
    <source>
        <dbReference type="EMBL" id="RDD62487.1"/>
    </source>
</evidence>
<evidence type="ECO:0000313" key="2">
    <source>
        <dbReference type="Proteomes" id="UP000253941"/>
    </source>
</evidence>
<proteinExistence type="predicted"/>
<organism evidence="1 2">
    <name type="scientific">Ferruginivarius sediminum</name>
    <dbReference type="NCBI Taxonomy" id="2661937"/>
    <lineage>
        <taxon>Bacteria</taxon>
        <taxon>Pseudomonadati</taxon>
        <taxon>Pseudomonadota</taxon>
        <taxon>Alphaproteobacteria</taxon>
        <taxon>Rhodospirillales</taxon>
        <taxon>Rhodospirillaceae</taxon>
        <taxon>Ferruginivarius</taxon>
    </lineage>
</organism>
<dbReference type="EMBL" id="QPMH01000005">
    <property type="protein sequence ID" value="RDD62487.1"/>
    <property type="molecule type" value="Genomic_DNA"/>
</dbReference>
<dbReference type="Pfam" id="PF07310">
    <property type="entry name" value="PAS_5"/>
    <property type="match status" value="1"/>
</dbReference>
<accession>A0A369TEA8</accession>
<dbReference type="Proteomes" id="UP000253941">
    <property type="component" value="Unassembled WGS sequence"/>
</dbReference>
<dbReference type="InterPro" id="IPR009922">
    <property type="entry name" value="DUF1457"/>
</dbReference>
<keyword evidence="2" id="KW-1185">Reference proteome</keyword>
<dbReference type="RefSeq" id="WP_114581583.1">
    <property type="nucleotide sequence ID" value="NZ_QPMH01000005.1"/>
</dbReference>
<name>A0A369TEA8_9PROT</name>
<reference evidence="1 2" key="1">
    <citation type="submission" date="2018-07" db="EMBL/GenBank/DDBJ databases">
        <title>Venubactetium sediminum gen. nov., sp. nov., isolated from a marine solar saltern.</title>
        <authorList>
            <person name="Wang S."/>
        </authorList>
    </citation>
    <scope>NUCLEOTIDE SEQUENCE [LARGE SCALE GENOMIC DNA]</scope>
    <source>
        <strain evidence="1 2">WD2A32</strain>
    </source>
</reference>